<dbReference type="PANTHER" id="PTHR40072">
    <property type="entry name" value="MOLYBDOPTERIN-GUANINE DINUCLEOTIDE BIOSYNTHESIS ADAPTER PROTEIN-RELATED"/>
    <property type="match status" value="1"/>
</dbReference>
<dbReference type="NCBIfam" id="TIGR00176">
    <property type="entry name" value="mobB"/>
    <property type="match status" value="1"/>
</dbReference>
<reference evidence="2 3" key="1">
    <citation type="submission" date="2019-07" db="EMBL/GenBank/DDBJ databases">
        <title>The pathways for chlorine oxyanion respiration interact through the shared metabolite chlorate.</title>
        <authorList>
            <person name="Barnum T.P."/>
            <person name="Cheng Y."/>
            <person name="Hill K.A."/>
            <person name="Lucas L.N."/>
            <person name="Carlson H.K."/>
            <person name="Coates J.D."/>
        </authorList>
    </citation>
    <scope>NUCLEOTIDE SEQUENCE [LARGE SCALE GENOMIC DNA]</scope>
    <source>
        <strain evidence="2">BK-3</strain>
    </source>
</reference>
<gene>
    <name evidence="2" type="primary">mobB</name>
    <name evidence="2" type="ORF">FHK82_08225</name>
</gene>
<dbReference type="GO" id="GO:0006777">
    <property type="term" value="P:Mo-molybdopterin cofactor biosynthetic process"/>
    <property type="evidence" value="ECO:0007669"/>
    <property type="project" value="InterPro"/>
</dbReference>
<dbReference type="FunFam" id="3.40.50.300:FF:000920">
    <property type="entry name" value="Molybdopterin-guanine dinucleotide biosynthesis protein B"/>
    <property type="match status" value="1"/>
</dbReference>
<name>A0A558D3H8_9GAMM</name>
<dbReference type="Pfam" id="PF03205">
    <property type="entry name" value="MobB"/>
    <property type="match status" value="1"/>
</dbReference>
<dbReference type="InterPro" id="IPR052539">
    <property type="entry name" value="MGD_biosynthesis_adapter"/>
</dbReference>
<dbReference type="AlphaFoldDB" id="A0A558D3H8"/>
<evidence type="ECO:0000259" key="1">
    <source>
        <dbReference type="Pfam" id="PF03205"/>
    </source>
</evidence>
<dbReference type="GO" id="GO:0005525">
    <property type="term" value="F:GTP binding"/>
    <property type="evidence" value="ECO:0007669"/>
    <property type="project" value="InterPro"/>
</dbReference>
<dbReference type="Proteomes" id="UP000317355">
    <property type="component" value="Unassembled WGS sequence"/>
</dbReference>
<proteinExistence type="predicted"/>
<comment type="caution">
    <text evidence="2">The sequence shown here is derived from an EMBL/GenBank/DDBJ whole genome shotgun (WGS) entry which is preliminary data.</text>
</comment>
<sequence length="182" mass="20187">MIDARIPVLGFAAYSGTGKTTLLKQLLPLLRKQGLRIGMIKHTHHDFDIDQPGKDSYELRKAGASEMLVASGRRWALMVETEKSGDPVLQDMIDRLDQSALDLILVEGFKHEQFPKIELHRESLNKPLLYPEDPSIIAFASDGAAAAEMKLPHLNLNDVAEISAFVSDWLQQDNVTGKTLGL</sequence>
<evidence type="ECO:0000313" key="2">
    <source>
        <dbReference type="EMBL" id="TVT55574.1"/>
    </source>
</evidence>
<dbReference type="PANTHER" id="PTHR40072:SF1">
    <property type="entry name" value="MOLYBDOPTERIN-GUANINE DINUCLEOTIDE BIOSYNTHESIS ADAPTER PROTEIN"/>
    <property type="match status" value="1"/>
</dbReference>
<feature type="domain" description="Molybdopterin-guanine dinucleotide biosynthesis protein B (MobB)" evidence="1">
    <location>
        <begin position="8"/>
        <end position="142"/>
    </location>
</feature>
<evidence type="ECO:0000313" key="3">
    <source>
        <dbReference type="Proteomes" id="UP000317355"/>
    </source>
</evidence>
<dbReference type="CDD" id="cd03116">
    <property type="entry name" value="MobB"/>
    <property type="match status" value="1"/>
</dbReference>
<accession>A0A558D3H8</accession>
<dbReference type="SUPFAM" id="SSF52540">
    <property type="entry name" value="P-loop containing nucleoside triphosphate hydrolases"/>
    <property type="match status" value="1"/>
</dbReference>
<dbReference type="NCBIfam" id="NF008021">
    <property type="entry name" value="PRK10751.1"/>
    <property type="match status" value="1"/>
</dbReference>
<organism evidence="2 3">
    <name type="scientific">Sedimenticola thiotaurini</name>
    <dbReference type="NCBI Taxonomy" id="1543721"/>
    <lineage>
        <taxon>Bacteria</taxon>
        <taxon>Pseudomonadati</taxon>
        <taxon>Pseudomonadota</taxon>
        <taxon>Gammaproteobacteria</taxon>
        <taxon>Chromatiales</taxon>
        <taxon>Sedimenticolaceae</taxon>
        <taxon>Sedimenticola</taxon>
    </lineage>
</organism>
<protein>
    <submittedName>
        <fullName evidence="2">Molybdopterin-guanine dinucleotide biosynthesis protein B</fullName>
    </submittedName>
</protein>
<dbReference type="Gene3D" id="3.40.50.300">
    <property type="entry name" value="P-loop containing nucleotide triphosphate hydrolases"/>
    <property type="match status" value="1"/>
</dbReference>
<dbReference type="EMBL" id="VMRY01000033">
    <property type="protein sequence ID" value="TVT55574.1"/>
    <property type="molecule type" value="Genomic_DNA"/>
</dbReference>
<dbReference type="InterPro" id="IPR004435">
    <property type="entry name" value="MobB_dom"/>
</dbReference>
<dbReference type="InterPro" id="IPR027417">
    <property type="entry name" value="P-loop_NTPase"/>
</dbReference>